<accession>A0A5C1HTF9</accession>
<proteinExistence type="predicted"/>
<keyword evidence="3" id="KW-1185">Reference proteome</keyword>
<protein>
    <recommendedName>
        <fullName evidence="4">SlyX family protein</fullName>
    </recommendedName>
</protein>
<evidence type="ECO:0000313" key="2">
    <source>
        <dbReference type="EMBL" id="QEM09116.1"/>
    </source>
</evidence>
<evidence type="ECO:0000256" key="1">
    <source>
        <dbReference type="SAM" id="SignalP"/>
    </source>
</evidence>
<dbReference type="Proteomes" id="UP000251402">
    <property type="component" value="Chromosome"/>
</dbReference>
<name>A0A5C1HTF9_9SPHI</name>
<gene>
    <name evidence="2" type="ORF">DEO27_003485</name>
</gene>
<keyword evidence="1" id="KW-0732">Signal</keyword>
<organism evidence="2 3">
    <name type="scientific">Mucilaginibacter rubeus</name>
    <dbReference type="NCBI Taxonomy" id="2027860"/>
    <lineage>
        <taxon>Bacteria</taxon>
        <taxon>Pseudomonadati</taxon>
        <taxon>Bacteroidota</taxon>
        <taxon>Sphingobacteriia</taxon>
        <taxon>Sphingobacteriales</taxon>
        <taxon>Sphingobacteriaceae</taxon>
        <taxon>Mucilaginibacter</taxon>
    </lineage>
</organism>
<evidence type="ECO:0000313" key="3">
    <source>
        <dbReference type="Proteomes" id="UP000251402"/>
    </source>
</evidence>
<dbReference type="AlphaFoldDB" id="A0A5C1HTF9"/>
<feature type="signal peptide" evidence="1">
    <location>
        <begin position="1"/>
        <end position="19"/>
    </location>
</feature>
<dbReference type="EMBL" id="CP043450">
    <property type="protein sequence ID" value="QEM09116.1"/>
    <property type="molecule type" value="Genomic_DNA"/>
</dbReference>
<sequence>MKNLYLALSALLFSVSAFAQNTFPAGGNVGIGTSSPTSGLEVHTEGSNVNDGALFLVGGVNAGFGGGATLAGIKTIAGDGGQYNLFKVQNAAGLKFLINGLGNVGIGTGSPQTKLDVAGGITASGESHYYLGSYVDPLVGAGFAIKVGSNGIAVNGNSVFNDGISIGTSTLPTGYKFAVNGGVIATNVTIKLYSQWPDYVFKPNYQLPSLTEVKTYIDKNQHLPEIPSEQEITKNGLNLGEMNKLLLKKVEELTLYLIEKDQIIKEQQKKLSDQELINKVSEERLKRLESFLPSLKTNR</sequence>
<dbReference type="RefSeq" id="WP_112569776.1">
    <property type="nucleotide sequence ID" value="NZ_CP043450.1"/>
</dbReference>
<evidence type="ECO:0008006" key="4">
    <source>
        <dbReference type="Google" id="ProtNLM"/>
    </source>
</evidence>
<feature type="chain" id="PRO_5022771144" description="SlyX family protein" evidence="1">
    <location>
        <begin position="20"/>
        <end position="299"/>
    </location>
</feature>
<reference evidence="2" key="1">
    <citation type="submission" date="2019-08" db="EMBL/GenBank/DDBJ databases">
        <title>Comparative genome analysis confer to the adaptation heavy metal polluted environment.</title>
        <authorList>
            <person name="Li Y."/>
        </authorList>
    </citation>
    <scope>NUCLEOTIDE SEQUENCE [LARGE SCALE GENOMIC DNA]</scope>
    <source>
        <strain evidence="2">P1</strain>
    </source>
</reference>
<dbReference type="KEGG" id="mrub:DEO27_003485"/>
<dbReference type="OrthoDB" id="680331at2"/>